<dbReference type="SUPFAM" id="SSF53300">
    <property type="entry name" value="vWA-like"/>
    <property type="match status" value="1"/>
</dbReference>
<accession>A0A0L0FDP1</accession>
<dbReference type="AlphaFoldDB" id="A0A0L0FDP1"/>
<dbReference type="PANTHER" id="PTHR31373:SF27">
    <property type="entry name" value="TROVE DOMAIN-CONTAINING PROTEIN"/>
    <property type="match status" value="1"/>
</dbReference>
<evidence type="ECO:0000313" key="4">
    <source>
        <dbReference type="Proteomes" id="UP000054560"/>
    </source>
</evidence>
<dbReference type="InterPro" id="IPR058580">
    <property type="entry name" value="DUF2828"/>
</dbReference>
<dbReference type="GeneID" id="25913776"/>
<dbReference type="InterPro" id="IPR011205">
    <property type="entry name" value="UCP015417_vWA"/>
</dbReference>
<sequence>MVKATAQTWNGAESNATTGSALVNLFFHSARGLEASDLRSLLSKAWQEDELLTLKMIAYIRDIRHGGKGERQLGRICLQWLADQSSADLTHNLEHYVVNFGRGDDVICVANRLSNCAPFELVSRILLADRDNESGTISMMAKWVPSEGRKNGAFYTQLAEHMRLTNKELRVLLSTLRARLCLVETYLANKEAHLINYGAVPSQAMFQYGKKGNAFEKRDGERFGEYKKGLADGTEKVNTSTLYPHQIVKQYYERGDSQVDELLEAGWKAMETRLTDEEKRNLAQSLVVCDVSVSMTYPNSTPILVSITMGLLISSMNPHPNFKDRLITFSQNPTFHKVQGSNLRERIDSIVDAEWGVNTDLQSTFNLILDAAIASEMKAEDMPKTLIILSDMQFDEADSGDTNYELMKKKYRIAGYTMPLVVFWNLNGSISDFPTGADEPGVALISGFNVEILRDVMAGHEVTPDSVMRSALGRPAWDCIEKAPTSIAIDTSVSQYVA</sequence>
<reference evidence="3 4" key="1">
    <citation type="submission" date="2011-02" db="EMBL/GenBank/DDBJ databases">
        <title>The Genome Sequence of Sphaeroforma arctica JP610.</title>
        <authorList>
            <consortium name="The Broad Institute Genome Sequencing Platform"/>
            <person name="Russ C."/>
            <person name="Cuomo C."/>
            <person name="Young S.K."/>
            <person name="Zeng Q."/>
            <person name="Gargeya S."/>
            <person name="Alvarado L."/>
            <person name="Berlin A."/>
            <person name="Chapman S.B."/>
            <person name="Chen Z."/>
            <person name="Freedman E."/>
            <person name="Gellesch M."/>
            <person name="Goldberg J."/>
            <person name="Griggs A."/>
            <person name="Gujja S."/>
            <person name="Heilman E."/>
            <person name="Heiman D."/>
            <person name="Howarth C."/>
            <person name="Mehta T."/>
            <person name="Neiman D."/>
            <person name="Pearson M."/>
            <person name="Roberts A."/>
            <person name="Saif S."/>
            <person name="Shea T."/>
            <person name="Shenoy N."/>
            <person name="Sisk P."/>
            <person name="Stolte C."/>
            <person name="Sykes S."/>
            <person name="White J."/>
            <person name="Yandava C."/>
            <person name="Burger G."/>
            <person name="Gray M.W."/>
            <person name="Holland P.W.H."/>
            <person name="King N."/>
            <person name="Lang F.B.F."/>
            <person name="Roger A.J."/>
            <person name="Ruiz-Trillo I."/>
            <person name="Haas B."/>
            <person name="Nusbaum C."/>
            <person name="Birren B."/>
        </authorList>
    </citation>
    <scope>NUCLEOTIDE SEQUENCE [LARGE SCALE GENOMIC DNA]</scope>
    <source>
        <strain evidence="3 4">JP610</strain>
    </source>
</reference>
<feature type="domain" description="DUF2828" evidence="1">
    <location>
        <begin position="8"/>
        <end position="97"/>
    </location>
</feature>
<dbReference type="RefSeq" id="XP_014148075.1">
    <property type="nucleotide sequence ID" value="XM_014292600.1"/>
</dbReference>
<dbReference type="OrthoDB" id="1149618at2759"/>
<dbReference type="Gene3D" id="3.40.50.410">
    <property type="entry name" value="von Willebrand factor, type A domain"/>
    <property type="match status" value="1"/>
</dbReference>
<dbReference type="Proteomes" id="UP000054560">
    <property type="component" value="Unassembled WGS sequence"/>
</dbReference>
<protein>
    <recommendedName>
        <fullName evidence="5">TROVE domain-containing protein</fullName>
    </recommendedName>
</protein>
<dbReference type="PIRSF" id="PIRSF015417">
    <property type="entry name" value="T31B5_30_vWA"/>
    <property type="match status" value="1"/>
</dbReference>
<proteinExistence type="predicted"/>
<feature type="domain" description="DUF2828" evidence="1">
    <location>
        <begin position="170"/>
        <end position="277"/>
    </location>
</feature>
<dbReference type="Pfam" id="PF25043">
    <property type="entry name" value="DUF7788"/>
    <property type="match status" value="1"/>
</dbReference>
<evidence type="ECO:0000259" key="2">
    <source>
        <dbReference type="Pfam" id="PF25043"/>
    </source>
</evidence>
<dbReference type="EMBL" id="KQ244684">
    <property type="protein sequence ID" value="KNC74173.1"/>
    <property type="molecule type" value="Genomic_DNA"/>
</dbReference>
<dbReference type="PANTHER" id="PTHR31373">
    <property type="entry name" value="OS06G0652100 PROTEIN"/>
    <property type="match status" value="1"/>
</dbReference>
<gene>
    <name evidence="3" type="ORF">SARC_13272</name>
</gene>
<evidence type="ECO:0000313" key="3">
    <source>
        <dbReference type="EMBL" id="KNC74173.1"/>
    </source>
</evidence>
<feature type="domain" description="DUF7788" evidence="2">
    <location>
        <begin position="285"/>
        <end position="462"/>
    </location>
</feature>
<dbReference type="InterPro" id="IPR036465">
    <property type="entry name" value="vWFA_dom_sf"/>
</dbReference>
<evidence type="ECO:0000259" key="1">
    <source>
        <dbReference type="Pfam" id="PF11443"/>
    </source>
</evidence>
<organism evidence="3 4">
    <name type="scientific">Sphaeroforma arctica JP610</name>
    <dbReference type="NCBI Taxonomy" id="667725"/>
    <lineage>
        <taxon>Eukaryota</taxon>
        <taxon>Ichthyosporea</taxon>
        <taxon>Ichthyophonida</taxon>
        <taxon>Sphaeroforma</taxon>
    </lineage>
</organism>
<dbReference type="InterPro" id="IPR056690">
    <property type="entry name" value="DUF7788"/>
</dbReference>
<evidence type="ECO:0008006" key="5">
    <source>
        <dbReference type="Google" id="ProtNLM"/>
    </source>
</evidence>
<name>A0A0L0FDP1_9EUKA</name>
<keyword evidence="4" id="KW-1185">Reference proteome</keyword>
<dbReference type="eggNOG" id="ENOG502QT1I">
    <property type="taxonomic scope" value="Eukaryota"/>
</dbReference>
<dbReference type="Pfam" id="PF11443">
    <property type="entry name" value="DUF2828"/>
    <property type="match status" value="2"/>
</dbReference>